<dbReference type="GO" id="GO:0034244">
    <property type="term" value="P:negative regulation of transcription elongation by RNA polymerase II"/>
    <property type="evidence" value="ECO:0007669"/>
    <property type="project" value="TreeGrafter"/>
</dbReference>
<sequence>MATSARDTALWLHNKLGATDDLWAPTSVTGLLTPDTLYNTRQCFLELQVPVKLKLLLALVHLPRRQLQESSASVEHVISQALQDDDAWVRMIADVVRSYPKSGALNTHMEDSQSVYGDTVENLRGPVSEVDTSSLLPLECKYLNRNALNAMLGQQPPPVKHFALKRKPKSATLRAELLQKSSEAALQQKKGVPSTPIPGKARTLSVGRRIDTTTPLKGIPKSFTASSHSGFHGSSATGGRSVARLAAMTASRKGERGAKFLEIEEQPLGGQAKRRKRMQEETQEKQKMKEEKEKEDAATATPDYAAGLLAAAATAQKNAVPVTTIEVTAPSYAPSTALRTNTPGTAPATQTSATAVPNSVAAARENLQQQLQQQLQAPQFSAQPTLQQPQQQPTLQQPAGLQYEPQAAAATQSTSASSASQSQQKKGLSLTREQMLAAQEMFRTSNKVTRPEKALILGFMAGSRENPCPQQGDSVTIKLSEHTETVPKPDGTGEANMVVDTLFEMNYKTGEWKRLKKYRPTV</sequence>
<dbReference type="GO" id="GO:0032021">
    <property type="term" value="C:NELF complex"/>
    <property type="evidence" value="ECO:0007669"/>
    <property type="project" value="TreeGrafter"/>
</dbReference>
<dbReference type="InterPro" id="IPR052828">
    <property type="entry name" value="NELF-A_domain"/>
</dbReference>
<feature type="region of interest" description="Disordered" evidence="1">
    <location>
        <begin position="212"/>
        <end position="299"/>
    </location>
</feature>
<feature type="compositionally biased region" description="Low complexity" evidence="1">
    <location>
        <begin position="222"/>
        <end position="239"/>
    </location>
</feature>
<dbReference type="PANTHER" id="PTHR13328:SF4">
    <property type="entry name" value="NEGATIVE ELONGATION FACTOR A"/>
    <property type="match status" value="1"/>
</dbReference>
<proteinExistence type="predicted"/>
<feature type="region of interest" description="Disordered" evidence="1">
    <location>
        <begin position="334"/>
        <end position="353"/>
    </location>
</feature>
<reference evidence="3" key="1">
    <citation type="submission" date="2022-01" db="EMBL/GenBank/DDBJ databases">
        <authorList>
            <person name="Braso-Vives M."/>
        </authorList>
    </citation>
    <scope>NUCLEOTIDE SEQUENCE</scope>
</reference>
<evidence type="ECO:0000313" key="3">
    <source>
        <dbReference type="EMBL" id="CAH1252672.1"/>
    </source>
</evidence>
<name>A0A8J9ZDN3_BRALA</name>
<evidence type="ECO:0000256" key="1">
    <source>
        <dbReference type="SAM" id="MobiDB-lite"/>
    </source>
</evidence>
<dbReference type="AlphaFoldDB" id="A0A8J9ZDN3"/>
<feature type="compositionally biased region" description="Basic and acidic residues" evidence="1">
    <location>
        <begin position="252"/>
        <end position="262"/>
    </location>
</feature>
<dbReference type="InterPro" id="IPR056557">
    <property type="entry name" value="NELF-A_N"/>
</dbReference>
<feature type="compositionally biased region" description="Low complexity" evidence="1">
    <location>
        <begin position="383"/>
        <end position="398"/>
    </location>
</feature>
<feature type="compositionally biased region" description="Basic and acidic residues" evidence="1">
    <location>
        <begin position="278"/>
        <end position="297"/>
    </location>
</feature>
<protein>
    <submittedName>
        <fullName evidence="3">NELFA protein</fullName>
    </submittedName>
</protein>
<evidence type="ECO:0000313" key="4">
    <source>
        <dbReference type="Proteomes" id="UP000838412"/>
    </source>
</evidence>
<dbReference type="Proteomes" id="UP000838412">
    <property type="component" value="Chromosome 2"/>
</dbReference>
<keyword evidence="4" id="KW-1185">Reference proteome</keyword>
<accession>A0A8J9ZDN3</accession>
<evidence type="ECO:0000259" key="2">
    <source>
        <dbReference type="PROSITE" id="PS51838"/>
    </source>
</evidence>
<dbReference type="PANTHER" id="PTHR13328">
    <property type="entry name" value="NEGATIVE ELONGATION FACTOR A NELF-A"/>
    <property type="match status" value="1"/>
</dbReference>
<dbReference type="Pfam" id="PF23553">
    <property type="entry name" value="NELF-A_N"/>
    <property type="match status" value="1"/>
</dbReference>
<organism evidence="3 4">
    <name type="scientific">Branchiostoma lanceolatum</name>
    <name type="common">Common lancelet</name>
    <name type="synonym">Amphioxus lanceolatum</name>
    <dbReference type="NCBI Taxonomy" id="7740"/>
    <lineage>
        <taxon>Eukaryota</taxon>
        <taxon>Metazoa</taxon>
        <taxon>Chordata</taxon>
        <taxon>Cephalochordata</taxon>
        <taxon>Leptocardii</taxon>
        <taxon>Amphioxiformes</taxon>
        <taxon>Branchiostomatidae</taxon>
        <taxon>Branchiostoma</taxon>
    </lineage>
</organism>
<dbReference type="EMBL" id="OV696687">
    <property type="protein sequence ID" value="CAH1252672.1"/>
    <property type="molecule type" value="Genomic_DNA"/>
</dbReference>
<dbReference type="InterPro" id="IPR037517">
    <property type="entry name" value="HDAG_dom"/>
</dbReference>
<gene>
    <name evidence="3" type="primary">NELFA</name>
    <name evidence="3" type="ORF">BLAG_LOCUS12686</name>
</gene>
<dbReference type="OrthoDB" id="2135488at2759"/>
<feature type="compositionally biased region" description="Low complexity" evidence="1">
    <location>
        <begin position="406"/>
        <end position="424"/>
    </location>
</feature>
<feature type="region of interest" description="Disordered" evidence="1">
    <location>
        <begin position="369"/>
        <end position="430"/>
    </location>
</feature>
<dbReference type="PROSITE" id="PS51838">
    <property type="entry name" value="HDAG"/>
    <property type="match status" value="1"/>
</dbReference>
<feature type="domain" description="HDAg" evidence="2">
    <location>
        <begin position="88"/>
        <end position="261"/>
    </location>
</feature>